<dbReference type="Gene3D" id="3.80.10.10">
    <property type="entry name" value="Ribonuclease Inhibitor"/>
    <property type="match status" value="1"/>
</dbReference>
<dbReference type="EMBL" id="JACWZY010000030">
    <property type="protein sequence ID" value="MBD2704295.1"/>
    <property type="molecule type" value="Genomic_DNA"/>
</dbReference>
<dbReference type="Pfam" id="PF23598">
    <property type="entry name" value="LRR_14"/>
    <property type="match status" value="1"/>
</dbReference>
<evidence type="ECO:0000313" key="5">
    <source>
        <dbReference type="Proteomes" id="UP000598820"/>
    </source>
</evidence>
<dbReference type="PROSITE" id="PS51450">
    <property type="entry name" value="LRR"/>
    <property type="match status" value="1"/>
</dbReference>
<evidence type="ECO:0000313" key="4">
    <source>
        <dbReference type="EMBL" id="MBD2704295.1"/>
    </source>
</evidence>
<dbReference type="SMART" id="SM00369">
    <property type="entry name" value="LRR_TYP"/>
    <property type="match status" value="2"/>
</dbReference>
<gene>
    <name evidence="4" type="ORF">IC229_26865</name>
</gene>
<dbReference type="Proteomes" id="UP000598820">
    <property type="component" value="Unassembled WGS sequence"/>
</dbReference>
<keyword evidence="1" id="KW-0433">Leucine-rich repeat</keyword>
<dbReference type="InterPro" id="IPR050715">
    <property type="entry name" value="LRR-SigEffector_domain"/>
</dbReference>
<dbReference type="PANTHER" id="PTHR45752">
    <property type="entry name" value="LEUCINE-RICH REPEAT-CONTAINING"/>
    <property type="match status" value="1"/>
</dbReference>
<dbReference type="InterPro" id="IPR001611">
    <property type="entry name" value="Leu-rich_rpt"/>
</dbReference>
<keyword evidence="2" id="KW-0677">Repeat</keyword>
<dbReference type="InterPro" id="IPR032675">
    <property type="entry name" value="LRR_dom_sf"/>
</dbReference>
<accession>A0A927ATS6</accession>
<organism evidence="4 5">
    <name type="scientific">Spirosoma profusum</name>
    <dbReference type="NCBI Taxonomy" id="2771354"/>
    <lineage>
        <taxon>Bacteria</taxon>
        <taxon>Pseudomonadati</taxon>
        <taxon>Bacteroidota</taxon>
        <taxon>Cytophagia</taxon>
        <taxon>Cytophagales</taxon>
        <taxon>Cytophagaceae</taxon>
        <taxon>Spirosoma</taxon>
    </lineage>
</organism>
<dbReference type="PANTHER" id="PTHR45752:SF187">
    <property type="entry name" value="LEUCINE-RICH REPEAT AND IQ DOMAIN-CONTAINING PROTEIN 4"/>
    <property type="match status" value="1"/>
</dbReference>
<dbReference type="InterPro" id="IPR003591">
    <property type="entry name" value="Leu-rich_rpt_typical-subtyp"/>
</dbReference>
<comment type="caution">
    <text evidence="4">The sequence shown here is derived from an EMBL/GenBank/DDBJ whole genome shotgun (WGS) entry which is preliminary data.</text>
</comment>
<evidence type="ECO:0000259" key="3">
    <source>
        <dbReference type="Pfam" id="PF23598"/>
    </source>
</evidence>
<protein>
    <submittedName>
        <fullName evidence="4">Leucine-rich repeat domain-containing protein</fullName>
    </submittedName>
</protein>
<proteinExistence type="predicted"/>
<reference evidence="4" key="1">
    <citation type="submission" date="2020-09" db="EMBL/GenBank/DDBJ databases">
        <authorList>
            <person name="Kim M.K."/>
        </authorList>
    </citation>
    <scope>NUCLEOTIDE SEQUENCE</scope>
    <source>
        <strain evidence="4">BT702</strain>
    </source>
</reference>
<evidence type="ECO:0000256" key="2">
    <source>
        <dbReference type="ARBA" id="ARBA00022737"/>
    </source>
</evidence>
<dbReference type="SUPFAM" id="SSF52058">
    <property type="entry name" value="L domain-like"/>
    <property type="match status" value="1"/>
</dbReference>
<feature type="domain" description="Disease resistance R13L4/SHOC-2-like LRR" evidence="3">
    <location>
        <begin position="12"/>
        <end position="116"/>
    </location>
</feature>
<dbReference type="AlphaFoldDB" id="A0A927ATS6"/>
<keyword evidence="5" id="KW-1185">Reference proteome</keyword>
<dbReference type="RefSeq" id="WP_190890749.1">
    <property type="nucleotide sequence ID" value="NZ_JACWZY010000030.1"/>
</dbReference>
<sequence>MPRKRKQILQLLEQTNAQHLPVLDFSYVSAGEFLDQICQMSWLTKLNLSHGHLSHVPHAIRNLTLLTHLDLSENQLSTLPDSFTQLKSLTYLNLHFAGYNFSATPELISWLKGIEEVVWPDTLPLFEEPPKRVDWVGSHPNRWLEILRQSLQRYSDAFNMEDRGYDGTSVRTKADSAIQQVFDQVPELQQILTQFYDDFKEHRFYWTSCQSESLLDTNPFQLPTKTDEEWLLNSPTDHLPLRLLSGIQDGRRYVYCINIRTRQKSLIFSSPFENSLIYNNLSSNQTDCSVQLFQAGGQRLFLRATFYERGTLSRSEWYSSANGGTVWKEQAELTYDWLQSNCELWPQLDFF</sequence>
<evidence type="ECO:0000256" key="1">
    <source>
        <dbReference type="ARBA" id="ARBA00022614"/>
    </source>
</evidence>
<dbReference type="InterPro" id="IPR055414">
    <property type="entry name" value="LRR_R13L4/SHOC2-like"/>
</dbReference>
<name>A0A927ATS6_9BACT</name>